<dbReference type="InterPro" id="IPR018713">
    <property type="entry name" value="MPAB/Lcp_cat_dom"/>
</dbReference>
<protein>
    <submittedName>
        <fullName evidence="2">Histidine kinase</fullName>
    </submittedName>
</protein>
<dbReference type="GO" id="GO:0016491">
    <property type="term" value="F:oxidoreductase activity"/>
    <property type="evidence" value="ECO:0007669"/>
    <property type="project" value="InterPro"/>
</dbReference>
<dbReference type="GO" id="GO:0016301">
    <property type="term" value="F:kinase activity"/>
    <property type="evidence" value="ECO:0007669"/>
    <property type="project" value="UniProtKB-KW"/>
</dbReference>
<keyword evidence="2" id="KW-0418">Kinase</keyword>
<comment type="caution">
    <text evidence="2">The sequence shown here is derived from an EMBL/GenBank/DDBJ whole genome shotgun (WGS) entry which is preliminary data.</text>
</comment>
<keyword evidence="3" id="KW-1185">Reference proteome</keyword>
<name>A0A2A2SGI6_9SPHN</name>
<dbReference type="PANTHER" id="PTHR36151:SF3">
    <property type="entry name" value="ER-BOUND OXYGENASE MPAB_MPAB'_RUBBER OXYGENASE CATALYTIC DOMAIN-CONTAINING PROTEIN"/>
    <property type="match status" value="1"/>
</dbReference>
<keyword evidence="2" id="KW-0808">Transferase</keyword>
<proteinExistence type="predicted"/>
<sequence>MLEGPGVPAFDFARPPGEPALVDARSVSWRVFRNPVALFTGGVAAVILELAEPAVRAGVWDHSSFRTDPVGRLRRTGLAAMATVYGARSAAEAMIAGVRRAHERVTGVTAAGLPYRADDPELLRWVQATAVWGFAGAYHAYAAPLAPPDLSRAFAEGAPAARLYGVPDPPRSLADWEALLARAAPRLEPSPVLGEFLGLMRGAPVLPRPLRPVQRLMVRGAVALVPEPLRAHLRLGRGFRASEAALLRRFGALAERVDFPSGPPARALRRLGLPPDFFTAARSPNAARSPTPAPPA</sequence>
<feature type="domain" description="ER-bound oxygenase mpaB/mpaB'/Rubber oxygenase catalytic" evidence="1">
    <location>
        <begin position="29"/>
        <end position="254"/>
    </location>
</feature>
<evidence type="ECO:0000313" key="3">
    <source>
        <dbReference type="Proteomes" id="UP000218151"/>
    </source>
</evidence>
<dbReference type="AlphaFoldDB" id="A0A2A2SGI6"/>
<dbReference type="OrthoDB" id="108890at2"/>
<dbReference type="PANTHER" id="PTHR36151">
    <property type="entry name" value="BLR2777 PROTEIN"/>
    <property type="match status" value="1"/>
</dbReference>
<reference evidence="3" key="1">
    <citation type="submission" date="2017-09" db="EMBL/GenBank/DDBJ databases">
        <authorList>
            <person name="Feng G."/>
            <person name="Zhu H."/>
        </authorList>
    </citation>
    <scope>NUCLEOTIDE SEQUENCE [LARGE SCALE GENOMIC DNA]</scope>
    <source>
        <strain evidence="3">1PNM-20</strain>
    </source>
</reference>
<accession>A0A2A2SGI6</accession>
<gene>
    <name evidence="2" type="ORF">CKY28_08585</name>
</gene>
<evidence type="ECO:0000259" key="1">
    <source>
        <dbReference type="Pfam" id="PF09995"/>
    </source>
</evidence>
<dbReference type="EMBL" id="NSLI01000003">
    <property type="protein sequence ID" value="PAX08325.1"/>
    <property type="molecule type" value="Genomic_DNA"/>
</dbReference>
<evidence type="ECO:0000313" key="2">
    <source>
        <dbReference type="EMBL" id="PAX08325.1"/>
    </source>
</evidence>
<dbReference type="Proteomes" id="UP000218151">
    <property type="component" value="Unassembled WGS sequence"/>
</dbReference>
<dbReference type="Pfam" id="PF09995">
    <property type="entry name" value="MPAB_Lcp_cat"/>
    <property type="match status" value="1"/>
</dbReference>
<organism evidence="2 3">
    <name type="scientific">Sphingomonas lenta</name>
    <dbReference type="NCBI Taxonomy" id="1141887"/>
    <lineage>
        <taxon>Bacteria</taxon>
        <taxon>Pseudomonadati</taxon>
        <taxon>Pseudomonadota</taxon>
        <taxon>Alphaproteobacteria</taxon>
        <taxon>Sphingomonadales</taxon>
        <taxon>Sphingomonadaceae</taxon>
        <taxon>Sphingomonas</taxon>
    </lineage>
</organism>